<evidence type="ECO:0000313" key="11">
    <source>
        <dbReference type="EMBL" id="KAF9511584.1"/>
    </source>
</evidence>
<dbReference type="Pfam" id="PF00909">
    <property type="entry name" value="Ammonium_transp"/>
    <property type="match status" value="1"/>
</dbReference>
<organism evidence="11 12">
    <name type="scientific">Hydnum rufescens UP504</name>
    <dbReference type="NCBI Taxonomy" id="1448309"/>
    <lineage>
        <taxon>Eukaryota</taxon>
        <taxon>Fungi</taxon>
        <taxon>Dikarya</taxon>
        <taxon>Basidiomycota</taxon>
        <taxon>Agaricomycotina</taxon>
        <taxon>Agaricomycetes</taxon>
        <taxon>Cantharellales</taxon>
        <taxon>Hydnaceae</taxon>
        <taxon>Hydnum</taxon>
    </lineage>
</organism>
<reference evidence="11" key="1">
    <citation type="journal article" date="2020" name="Nat. Commun.">
        <title>Large-scale genome sequencing of mycorrhizal fungi provides insights into the early evolution of symbiotic traits.</title>
        <authorList>
            <person name="Miyauchi S."/>
            <person name="Kiss E."/>
            <person name="Kuo A."/>
            <person name="Drula E."/>
            <person name="Kohler A."/>
            <person name="Sanchez-Garcia M."/>
            <person name="Morin E."/>
            <person name="Andreopoulos B."/>
            <person name="Barry K.W."/>
            <person name="Bonito G."/>
            <person name="Buee M."/>
            <person name="Carver A."/>
            <person name="Chen C."/>
            <person name="Cichocki N."/>
            <person name="Clum A."/>
            <person name="Culley D."/>
            <person name="Crous P.W."/>
            <person name="Fauchery L."/>
            <person name="Girlanda M."/>
            <person name="Hayes R.D."/>
            <person name="Keri Z."/>
            <person name="LaButti K."/>
            <person name="Lipzen A."/>
            <person name="Lombard V."/>
            <person name="Magnuson J."/>
            <person name="Maillard F."/>
            <person name="Murat C."/>
            <person name="Nolan M."/>
            <person name="Ohm R.A."/>
            <person name="Pangilinan J."/>
            <person name="Pereira M.F."/>
            <person name="Perotto S."/>
            <person name="Peter M."/>
            <person name="Pfister S."/>
            <person name="Riley R."/>
            <person name="Sitrit Y."/>
            <person name="Stielow J.B."/>
            <person name="Szollosi G."/>
            <person name="Zifcakova L."/>
            <person name="Stursova M."/>
            <person name="Spatafora J.W."/>
            <person name="Tedersoo L."/>
            <person name="Vaario L.M."/>
            <person name="Yamada A."/>
            <person name="Yan M."/>
            <person name="Wang P."/>
            <person name="Xu J."/>
            <person name="Bruns T."/>
            <person name="Baldrian P."/>
            <person name="Vilgalys R."/>
            <person name="Dunand C."/>
            <person name="Henrissat B."/>
            <person name="Grigoriev I.V."/>
            <person name="Hibbett D."/>
            <person name="Nagy L.G."/>
            <person name="Martin F.M."/>
        </authorList>
    </citation>
    <scope>NUCLEOTIDE SEQUENCE</scope>
    <source>
        <strain evidence="11">UP504</strain>
    </source>
</reference>
<dbReference type="EMBL" id="MU128998">
    <property type="protein sequence ID" value="KAF9511584.1"/>
    <property type="molecule type" value="Genomic_DNA"/>
</dbReference>
<keyword evidence="4 9" id="KW-0812">Transmembrane</keyword>
<evidence type="ECO:0000256" key="6">
    <source>
        <dbReference type="ARBA" id="ARBA00023136"/>
    </source>
</evidence>
<dbReference type="OrthoDB" id="534912at2759"/>
<keyword evidence="6 9" id="KW-0472">Membrane</keyword>
<accession>A0A9P6DUF8</accession>
<feature type="compositionally biased region" description="Polar residues" evidence="8">
    <location>
        <begin position="475"/>
        <end position="484"/>
    </location>
</feature>
<feature type="transmembrane region" description="Helical" evidence="9">
    <location>
        <begin position="310"/>
        <end position="331"/>
    </location>
</feature>
<feature type="transmembrane region" description="Helical" evidence="9">
    <location>
        <begin position="352"/>
        <end position="371"/>
    </location>
</feature>
<keyword evidence="5 9" id="KW-1133">Transmembrane helix</keyword>
<keyword evidence="7" id="KW-0924">Ammonia transport</keyword>
<evidence type="ECO:0000256" key="2">
    <source>
        <dbReference type="ARBA" id="ARBA00005887"/>
    </source>
</evidence>
<dbReference type="GO" id="GO:0008519">
    <property type="term" value="F:ammonium channel activity"/>
    <property type="evidence" value="ECO:0007669"/>
    <property type="project" value="InterPro"/>
</dbReference>
<feature type="domain" description="Ammonium transporter AmtB-like" evidence="10">
    <location>
        <begin position="272"/>
        <end position="370"/>
    </location>
</feature>
<evidence type="ECO:0000256" key="8">
    <source>
        <dbReference type="SAM" id="MobiDB-lite"/>
    </source>
</evidence>
<dbReference type="PANTHER" id="PTHR43029:SF10">
    <property type="entry name" value="AMMONIUM TRANSPORTER MEP2"/>
    <property type="match status" value="1"/>
</dbReference>
<dbReference type="Gene3D" id="1.10.3430.10">
    <property type="entry name" value="Ammonium transporter AmtB like domains"/>
    <property type="match status" value="1"/>
</dbReference>
<comment type="subcellular location">
    <subcellularLocation>
        <location evidence="1">Membrane</location>
        <topology evidence="1">Multi-pass membrane protein</topology>
    </subcellularLocation>
</comment>
<dbReference type="SUPFAM" id="SSF111352">
    <property type="entry name" value="Ammonium transporter"/>
    <property type="match status" value="1"/>
</dbReference>
<dbReference type="InterPro" id="IPR024041">
    <property type="entry name" value="NH4_transpt_AmtB-like_dom"/>
</dbReference>
<feature type="transmembrane region" description="Helical" evidence="9">
    <location>
        <begin position="395"/>
        <end position="416"/>
    </location>
</feature>
<dbReference type="InterPro" id="IPR029020">
    <property type="entry name" value="Ammonium/urea_transptr"/>
</dbReference>
<comment type="caution">
    <text evidence="11">The sequence shown here is derived from an EMBL/GenBank/DDBJ whole genome shotgun (WGS) entry which is preliminary data.</text>
</comment>
<name>A0A9P6DUF8_9AGAM</name>
<evidence type="ECO:0000256" key="9">
    <source>
        <dbReference type="SAM" id="Phobius"/>
    </source>
</evidence>
<dbReference type="PANTHER" id="PTHR43029">
    <property type="entry name" value="AMMONIUM TRANSPORTER MEP2"/>
    <property type="match status" value="1"/>
</dbReference>
<proteinExistence type="inferred from homology"/>
<dbReference type="Proteomes" id="UP000886523">
    <property type="component" value="Unassembled WGS sequence"/>
</dbReference>
<evidence type="ECO:0000313" key="12">
    <source>
        <dbReference type="Proteomes" id="UP000886523"/>
    </source>
</evidence>
<evidence type="ECO:0000256" key="3">
    <source>
        <dbReference type="ARBA" id="ARBA00022448"/>
    </source>
</evidence>
<evidence type="ECO:0000259" key="10">
    <source>
        <dbReference type="Pfam" id="PF00909"/>
    </source>
</evidence>
<protein>
    <recommendedName>
        <fullName evidence="10">Ammonium transporter AmtB-like domain-containing protein</fullName>
    </recommendedName>
</protein>
<evidence type="ECO:0000256" key="4">
    <source>
        <dbReference type="ARBA" id="ARBA00022692"/>
    </source>
</evidence>
<feature type="region of interest" description="Disordered" evidence="8">
    <location>
        <begin position="459"/>
        <end position="484"/>
    </location>
</feature>
<evidence type="ECO:0000256" key="7">
    <source>
        <dbReference type="ARBA" id="ARBA00023177"/>
    </source>
</evidence>
<keyword evidence="12" id="KW-1185">Reference proteome</keyword>
<sequence length="484" mass="52587">MGNHFGRLNCQRCRKAVNTGSEQHVFKQDGGTMLWTERSNEMFGKAEILALRKREARSGTLSLEQTVTAGRHKCGDIVLSLISNVVIQVVWGRSDIHKKRTVELKSKILDVTTAEGLPHFEHDSREQVTKVRLQVVPLRPLLSAVAILQPSPPPSAFAPLSRACDEGGDEATIAAARISSGIVHRIENLALIQAAGFRSPMITRWLARLVAWKCVATCKPLDHVTDTESDKQEQEVVDNVSGHSTGPNNFLCGRDSPASLGRVVFGVPCLERALEHKPHNILLVLVGPGILWSDWNGFNGGGPYAASTDASAAVLNTNIATAMSALVWIMWDTIYYKKPSVLGGVNDMTAGLVAIAPAAGVVAGWGAIILWTSEGDAAFNINNPVRSIDGNGKQIGWIFVLTTIQATYCCLFCHWMEHCWTSRILLFIKHVLRMPLRMSEVDLVIGDDAIHGEDAYSLDHPEKPIDSGGGKSPPVDTSDSIEAV</sequence>
<dbReference type="InterPro" id="IPR001905">
    <property type="entry name" value="Ammonium_transpt"/>
</dbReference>
<comment type="similarity">
    <text evidence="2">Belongs to the ammonia transporter channel (TC 1.A.11.2) family.</text>
</comment>
<dbReference type="AlphaFoldDB" id="A0A9P6DUF8"/>
<gene>
    <name evidence="11" type="ORF">BS47DRAFT_1363726</name>
</gene>
<evidence type="ECO:0000256" key="1">
    <source>
        <dbReference type="ARBA" id="ARBA00004141"/>
    </source>
</evidence>
<evidence type="ECO:0000256" key="5">
    <source>
        <dbReference type="ARBA" id="ARBA00022989"/>
    </source>
</evidence>
<dbReference type="GO" id="GO:0005886">
    <property type="term" value="C:plasma membrane"/>
    <property type="evidence" value="ECO:0007669"/>
    <property type="project" value="TreeGrafter"/>
</dbReference>
<keyword evidence="3" id="KW-0813">Transport</keyword>